<dbReference type="EMBL" id="JAANYQ010000009">
    <property type="protein sequence ID" value="KAF4122417.1"/>
    <property type="molecule type" value="Genomic_DNA"/>
</dbReference>
<dbReference type="PROSITE" id="PS50850">
    <property type="entry name" value="MFS"/>
    <property type="match status" value="1"/>
</dbReference>
<dbReference type="FunFam" id="1.20.1720.10:FF:000009">
    <property type="entry name" value="MFS multidrug transporter"/>
    <property type="match status" value="1"/>
</dbReference>
<dbReference type="AlphaFoldDB" id="A0A9P5D166"/>
<evidence type="ECO:0000256" key="5">
    <source>
        <dbReference type="ARBA" id="ARBA00023136"/>
    </source>
</evidence>
<organism evidence="8 9">
    <name type="scientific">Geosmithia morbida</name>
    <dbReference type="NCBI Taxonomy" id="1094350"/>
    <lineage>
        <taxon>Eukaryota</taxon>
        <taxon>Fungi</taxon>
        <taxon>Dikarya</taxon>
        <taxon>Ascomycota</taxon>
        <taxon>Pezizomycotina</taxon>
        <taxon>Sordariomycetes</taxon>
        <taxon>Hypocreomycetidae</taxon>
        <taxon>Hypocreales</taxon>
        <taxon>Bionectriaceae</taxon>
        <taxon>Geosmithia</taxon>
    </lineage>
</organism>
<evidence type="ECO:0000256" key="4">
    <source>
        <dbReference type="ARBA" id="ARBA00022989"/>
    </source>
</evidence>
<feature type="transmembrane region" description="Helical" evidence="6">
    <location>
        <begin position="64"/>
        <end position="81"/>
    </location>
</feature>
<feature type="transmembrane region" description="Helical" evidence="6">
    <location>
        <begin position="7"/>
        <end position="28"/>
    </location>
</feature>
<feature type="transmembrane region" description="Helical" evidence="6">
    <location>
        <begin position="284"/>
        <end position="302"/>
    </location>
</feature>
<dbReference type="GO" id="GO:0022857">
    <property type="term" value="F:transmembrane transporter activity"/>
    <property type="evidence" value="ECO:0007669"/>
    <property type="project" value="InterPro"/>
</dbReference>
<evidence type="ECO:0000256" key="6">
    <source>
        <dbReference type="SAM" id="Phobius"/>
    </source>
</evidence>
<dbReference type="SUPFAM" id="SSF103473">
    <property type="entry name" value="MFS general substrate transporter"/>
    <property type="match status" value="1"/>
</dbReference>
<dbReference type="GO" id="GO:0005886">
    <property type="term" value="C:plasma membrane"/>
    <property type="evidence" value="ECO:0007669"/>
    <property type="project" value="TreeGrafter"/>
</dbReference>
<keyword evidence="4 6" id="KW-1133">Transmembrane helix</keyword>
<keyword evidence="2" id="KW-0813">Transport</keyword>
<protein>
    <submittedName>
        <fullName evidence="8">Arabinose efflux permease, MFS family</fullName>
    </submittedName>
</protein>
<comment type="subcellular location">
    <subcellularLocation>
        <location evidence="1">Membrane</location>
        <topology evidence="1">Multi-pass membrane protein</topology>
    </subcellularLocation>
</comment>
<accession>A0A9P5D166</accession>
<feature type="transmembrane region" description="Helical" evidence="6">
    <location>
        <begin position="34"/>
        <end position="52"/>
    </location>
</feature>
<keyword evidence="3 6" id="KW-0812">Transmembrane</keyword>
<evidence type="ECO:0000256" key="1">
    <source>
        <dbReference type="ARBA" id="ARBA00004141"/>
    </source>
</evidence>
<dbReference type="RefSeq" id="XP_035321069.1">
    <property type="nucleotide sequence ID" value="XM_035469374.1"/>
</dbReference>
<dbReference type="OrthoDB" id="440553at2759"/>
<dbReference type="InterPro" id="IPR036259">
    <property type="entry name" value="MFS_trans_sf"/>
</dbReference>
<feature type="transmembrane region" description="Helical" evidence="6">
    <location>
        <begin position="122"/>
        <end position="141"/>
    </location>
</feature>
<dbReference type="InterPro" id="IPR011701">
    <property type="entry name" value="MFS"/>
</dbReference>
<feature type="domain" description="Major facilitator superfamily (MFS) profile" evidence="7">
    <location>
        <begin position="1"/>
        <end position="451"/>
    </location>
</feature>
<sequence length="465" mass="50934">MTIFATLFSPISSFIYLPALTPIAASYHRSISEINFTVTVYQIMQAISPLFFADLSDQIGRRPVYMITFTIYTAANIGLALQNSYPALMVLRALQSTGSSATVAIGSAIVSDLATSAERGGYISIVQGTIQFAPAIAPILGGVLTQYFGWRSVFWFLVIATAVFVVIYMPFVPETAQNVVGNGSIPPPKLNSSLTSSQLRPYGGRGILDAETNRASHAPSAPNKFKIPVPNVWAAVCIVFEKDVGALMLFMALFVMANFAILIPLEDVMRREYHFNDLEVGLCYMPFAVGAVLGAITTGKLLDWNYARIARSVGMSPDRKKGDDLRQFPIEKARLDVMWPWLVLAMTTIIPWGWVVTAGTSLAAPLVVLFFAGMGVSGPVGILSTLLVDLYPMNPGRVSSTFNLTRATLSAVGTAVVQYIIDAWGYGYTYLFMGLLVLSASPCILIVRKWGPHWREERYQRFQKE</sequence>
<dbReference type="PANTHER" id="PTHR23502:SF51">
    <property type="entry name" value="QUINIDINE RESISTANCE PROTEIN 1-RELATED"/>
    <property type="match status" value="1"/>
</dbReference>
<feature type="transmembrane region" description="Helical" evidence="6">
    <location>
        <begin position="337"/>
        <end position="356"/>
    </location>
</feature>
<reference evidence="8" key="1">
    <citation type="submission" date="2020-03" db="EMBL/GenBank/DDBJ databases">
        <title>Site-based positive gene gene selection in Geosmithia morbida across the United States reveals a broad range of putative effectors and factors for local host and environmental adapation.</title>
        <authorList>
            <person name="Onufrak A."/>
            <person name="Murdoch R.W."/>
            <person name="Gazis R."/>
            <person name="Huff M."/>
            <person name="Staton M."/>
            <person name="Klingeman W."/>
            <person name="Hadziabdic D."/>
        </authorList>
    </citation>
    <scope>NUCLEOTIDE SEQUENCE</scope>
    <source>
        <strain evidence="8">1262</strain>
    </source>
</reference>
<evidence type="ECO:0000313" key="9">
    <source>
        <dbReference type="Proteomes" id="UP000749293"/>
    </source>
</evidence>
<evidence type="ECO:0000256" key="2">
    <source>
        <dbReference type="ARBA" id="ARBA00022448"/>
    </source>
</evidence>
<feature type="transmembrane region" description="Helical" evidence="6">
    <location>
        <begin position="427"/>
        <end position="447"/>
    </location>
</feature>
<evidence type="ECO:0000313" key="8">
    <source>
        <dbReference type="EMBL" id="KAF4122417.1"/>
    </source>
</evidence>
<keyword evidence="5 6" id="KW-0472">Membrane</keyword>
<dbReference type="Proteomes" id="UP000749293">
    <property type="component" value="Unassembled WGS sequence"/>
</dbReference>
<dbReference type="InterPro" id="IPR020846">
    <property type="entry name" value="MFS_dom"/>
</dbReference>
<dbReference type="Gene3D" id="1.20.1250.20">
    <property type="entry name" value="MFS general substrate transporter like domains"/>
    <property type="match status" value="1"/>
</dbReference>
<evidence type="ECO:0000259" key="7">
    <source>
        <dbReference type="PROSITE" id="PS50850"/>
    </source>
</evidence>
<proteinExistence type="predicted"/>
<dbReference type="Pfam" id="PF07690">
    <property type="entry name" value="MFS_1"/>
    <property type="match status" value="1"/>
</dbReference>
<feature type="transmembrane region" description="Helical" evidence="6">
    <location>
        <begin position="362"/>
        <end position="391"/>
    </location>
</feature>
<feature type="transmembrane region" description="Helical" evidence="6">
    <location>
        <begin position="153"/>
        <end position="172"/>
    </location>
</feature>
<name>A0A9P5D166_9HYPO</name>
<feature type="transmembrane region" description="Helical" evidence="6">
    <location>
        <begin position="244"/>
        <end position="264"/>
    </location>
</feature>
<feature type="transmembrane region" description="Helical" evidence="6">
    <location>
        <begin position="87"/>
        <end position="110"/>
    </location>
</feature>
<comment type="caution">
    <text evidence="8">The sequence shown here is derived from an EMBL/GenBank/DDBJ whole genome shotgun (WGS) entry which is preliminary data.</text>
</comment>
<keyword evidence="9" id="KW-1185">Reference proteome</keyword>
<evidence type="ECO:0000256" key="3">
    <source>
        <dbReference type="ARBA" id="ARBA00022692"/>
    </source>
</evidence>
<gene>
    <name evidence="8" type="ORF">GMORB2_7409</name>
</gene>
<dbReference type="Gene3D" id="1.20.1720.10">
    <property type="entry name" value="Multidrug resistance protein D"/>
    <property type="match status" value="1"/>
</dbReference>
<dbReference type="GeneID" id="55973632"/>
<dbReference type="PANTHER" id="PTHR23502">
    <property type="entry name" value="MAJOR FACILITATOR SUPERFAMILY"/>
    <property type="match status" value="1"/>
</dbReference>